<feature type="domain" description="Rhodopsin" evidence="8">
    <location>
        <begin position="39"/>
        <end position="272"/>
    </location>
</feature>
<comment type="subcellular location">
    <subcellularLocation>
        <location evidence="1">Membrane</location>
        <topology evidence="1">Multi-pass membrane protein</topology>
    </subcellularLocation>
</comment>
<feature type="transmembrane region" description="Helical" evidence="7">
    <location>
        <begin position="209"/>
        <end position="229"/>
    </location>
</feature>
<feature type="transmembrane region" description="Helical" evidence="7">
    <location>
        <begin position="91"/>
        <end position="113"/>
    </location>
</feature>
<dbReference type="EMBL" id="ML978971">
    <property type="protein sequence ID" value="KAF1927660.1"/>
    <property type="molecule type" value="Genomic_DNA"/>
</dbReference>
<dbReference type="RefSeq" id="XP_033447912.1">
    <property type="nucleotide sequence ID" value="XM_033596200.1"/>
</dbReference>
<dbReference type="GeneID" id="54353867"/>
<gene>
    <name evidence="9" type="ORF">M421DRAFT_64860</name>
</gene>
<evidence type="ECO:0000256" key="2">
    <source>
        <dbReference type="ARBA" id="ARBA00022692"/>
    </source>
</evidence>
<feature type="region of interest" description="Disordered" evidence="6">
    <location>
        <begin position="307"/>
        <end position="328"/>
    </location>
</feature>
<evidence type="ECO:0000256" key="7">
    <source>
        <dbReference type="SAM" id="Phobius"/>
    </source>
</evidence>
<dbReference type="PANTHER" id="PTHR33048">
    <property type="entry name" value="PTH11-LIKE INTEGRAL MEMBRANE PROTEIN (AFU_ORTHOLOGUE AFUA_5G11245)"/>
    <property type="match status" value="1"/>
</dbReference>
<proteinExistence type="inferred from homology"/>
<feature type="transmembrane region" description="Helical" evidence="7">
    <location>
        <begin position="125"/>
        <end position="144"/>
    </location>
</feature>
<keyword evidence="3 7" id="KW-1133">Transmembrane helix</keyword>
<dbReference type="InterPro" id="IPR049326">
    <property type="entry name" value="Rhodopsin_dom_fungi"/>
</dbReference>
<feature type="compositionally biased region" description="Polar residues" evidence="6">
    <location>
        <begin position="314"/>
        <end position="328"/>
    </location>
</feature>
<dbReference type="Proteomes" id="UP000800082">
    <property type="component" value="Unassembled WGS sequence"/>
</dbReference>
<dbReference type="PANTHER" id="PTHR33048:SF147">
    <property type="entry name" value="INTEGRAL MEMBRANE PROTEIN"/>
    <property type="match status" value="1"/>
</dbReference>
<keyword evidence="2 7" id="KW-0812">Transmembrane</keyword>
<feature type="transmembrane region" description="Helical" evidence="7">
    <location>
        <begin position="249"/>
        <end position="271"/>
    </location>
</feature>
<keyword evidence="10" id="KW-1185">Reference proteome</keyword>
<evidence type="ECO:0000313" key="10">
    <source>
        <dbReference type="Proteomes" id="UP000800082"/>
    </source>
</evidence>
<feature type="transmembrane region" description="Helical" evidence="7">
    <location>
        <begin position="51"/>
        <end position="71"/>
    </location>
</feature>
<keyword evidence="4 7" id="KW-0472">Membrane</keyword>
<dbReference type="InterPro" id="IPR052337">
    <property type="entry name" value="SAT4-like"/>
</dbReference>
<evidence type="ECO:0000256" key="3">
    <source>
        <dbReference type="ARBA" id="ARBA00022989"/>
    </source>
</evidence>
<organism evidence="9 10">
    <name type="scientific">Didymella exigua CBS 183.55</name>
    <dbReference type="NCBI Taxonomy" id="1150837"/>
    <lineage>
        <taxon>Eukaryota</taxon>
        <taxon>Fungi</taxon>
        <taxon>Dikarya</taxon>
        <taxon>Ascomycota</taxon>
        <taxon>Pezizomycotina</taxon>
        <taxon>Dothideomycetes</taxon>
        <taxon>Pleosporomycetidae</taxon>
        <taxon>Pleosporales</taxon>
        <taxon>Pleosporineae</taxon>
        <taxon>Didymellaceae</taxon>
        <taxon>Didymella</taxon>
    </lineage>
</organism>
<evidence type="ECO:0000259" key="8">
    <source>
        <dbReference type="Pfam" id="PF20684"/>
    </source>
</evidence>
<evidence type="ECO:0000256" key="1">
    <source>
        <dbReference type="ARBA" id="ARBA00004141"/>
    </source>
</evidence>
<dbReference type="GO" id="GO:0016020">
    <property type="term" value="C:membrane"/>
    <property type="evidence" value="ECO:0007669"/>
    <property type="project" value="UniProtKB-SubCell"/>
</dbReference>
<comment type="similarity">
    <text evidence="5">Belongs to the SAT4 family.</text>
</comment>
<evidence type="ECO:0000256" key="6">
    <source>
        <dbReference type="SAM" id="MobiDB-lite"/>
    </source>
</evidence>
<feature type="transmembrane region" description="Helical" evidence="7">
    <location>
        <begin position="179"/>
        <end position="197"/>
    </location>
</feature>
<name>A0A6A5RK72_9PLEO</name>
<dbReference type="AlphaFoldDB" id="A0A6A5RK72"/>
<protein>
    <recommendedName>
        <fullName evidence="8">Rhodopsin domain-containing protein</fullName>
    </recommendedName>
</protein>
<reference evidence="9" key="1">
    <citation type="journal article" date="2020" name="Stud. Mycol.">
        <title>101 Dothideomycetes genomes: a test case for predicting lifestyles and emergence of pathogens.</title>
        <authorList>
            <person name="Haridas S."/>
            <person name="Albert R."/>
            <person name="Binder M."/>
            <person name="Bloem J."/>
            <person name="Labutti K."/>
            <person name="Salamov A."/>
            <person name="Andreopoulos B."/>
            <person name="Baker S."/>
            <person name="Barry K."/>
            <person name="Bills G."/>
            <person name="Bluhm B."/>
            <person name="Cannon C."/>
            <person name="Castanera R."/>
            <person name="Culley D."/>
            <person name="Daum C."/>
            <person name="Ezra D."/>
            <person name="Gonzalez J."/>
            <person name="Henrissat B."/>
            <person name="Kuo A."/>
            <person name="Liang C."/>
            <person name="Lipzen A."/>
            <person name="Lutzoni F."/>
            <person name="Magnuson J."/>
            <person name="Mondo S."/>
            <person name="Nolan M."/>
            <person name="Ohm R."/>
            <person name="Pangilinan J."/>
            <person name="Park H.-J."/>
            <person name="Ramirez L."/>
            <person name="Alfaro M."/>
            <person name="Sun H."/>
            <person name="Tritt A."/>
            <person name="Yoshinaga Y."/>
            <person name="Zwiers L.-H."/>
            <person name="Turgeon B."/>
            <person name="Goodwin S."/>
            <person name="Spatafora J."/>
            <person name="Crous P."/>
            <person name="Grigoriev I."/>
        </authorList>
    </citation>
    <scope>NUCLEOTIDE SEQUENCE</scope>
    <source>
        <strain evidence="9">CBS 183.55</strain>
    </source>
</reference>
<dbReference type="OrthoDB" id="5417887at2759"/>
<evidence type="ECO:0000256" key="5">
    <source>
        <dbReference type="ARBA" id="ARBA00038359"/>
    </source>
</evidence>
<accession>A0A6A5RK72</accession>
<evidence type="ECO:0000256" key="4">
    <source>
        <dbReference type="ARBA" id="ARBA00023136"/>
    </source>
</evidence>
<evidence type="ECO:0000313" key="9">
    <source>
        <dbReference type="EMBL" id="KAF1927660.1"/>
    </source>
</evidence>
<dbReference type="Pfam" id="PF20684">
    <property type="entry name" value="Fung_rhodopsin"/>
    <property type="match status" value="1"/>
</dbReference>
<sequence length="353" mass="41068">MLSPRNHDEENTHGYVNPEVPLNIGLWSLYAGATFFLALRVWIKVTRRHGLWWDDWILLVTWIILSINNSLITIEYATGYVVDKWDDRMQILINITSCGTLMGQALSKTAFAVTLLKLTKGWPQWILWFCIVTMNAYMITKVFFQWARIIDKPSYDVWYRLNFHLDWTFRERFKEGGNVYNIIMDFVMATFPWLITWKLDMRKVEKVGLCLTMSLGMIVAIIAAIRTGWKQGGNPKDEWYFWRNAHSNIWYSSEIVGTIIVQCIPVLRPLLRDIHTSLTSKKLPSQTLGTERRSKMPPAYMNNNGHTARAFSDANGTNNDDSMTDSWDNQGIYTKKDFELTLVEARRSPQSMV</sequence>
<feature type="transmembrane region" description="Helical" evidence="7">
    <location>
        <begin position="20"/>
        <end position="39"/>
    </location>
</feature>